<name>A0AAN4HKF5_BACTU</name>
<dbReference type="AlphaFoldDB" id="A0AAN4HKF5"/>
<protein>
    <submittedName>
        <fullName evidence="1">Uncharacterized protein</fullName>
    </submittedName>
</protein>
<comment type="caution">
    <text evidence="1">The sequence shown here is derived from an EMBL/GenBank/DDBJ whole genome shotgun (WGS) entry which is preliminary data.</text>
</comment>
<dbReference type="EMBL" id="ARXZ02000004">
    <property type="protein sequence ID" value="ERI01355.1"/>
    <property type="molecule type" value="Genomic_DNA"/>
</dbReference>
<evidence type="ECO:0000313" key="2">
    <source>
        <dbReference type="Proteomes" id="UP000013487"/>
    </source>
</evidence>
<sequence length="64" mass="7655">MSKNQISTSKENVYSEKLLDELYELTKIEFNDERKLTEIEAKQYMEIVECCQENNIEIPFGIQY</sequence>
<accession>A0AAN4HKF5</accession>
<reference evidence="1 2" key="1">
    <citation type="journal article" date="2013" name="Genome Announc.">
        <title>Draft Genome Sequence of Bacillus thuringiensis var. thuringiensis Strain T01-328, a Brazilian Isolate That Produces a Soluble Pesticide Protein, Cry1Ia.</title>
        <authorList>
            <person name="Varani A.M."/>
            <person name="Lemos M.V."/>
            <person name="Fernandes C.C."/>
            <person name="Lemos E.G."/>
            <person name="Alves E.C."/>
            <person name="Desiderio J.A."/>
        </authorList>
    </citation>
    <scope>NUCLEOTIDE SEQUENCE [LARGE SCALE GENOMIC DNA]</scope>
    <source>
        <strain evidence="1 2">T01-328</strain>
    </source>
</reference>
<dbReference type="RefSeq" id="WP_000042162.1">
    <property type="nucleotide sequence ID" value="NZ_ARXZ02000004.1"/>
</dbReference>
<gene>
    <name evidence="1" type="ORF">BTCBT_002943</name>
</gene>
<organism evidence="1 2">
    <name type="scientific">Bacillus thuringiensis T01-328</name>
    <dbReference type="NCBI Taxonomy" id="1324966"/>
    <lineage>
        <taxon>Bacteria</taxon>
        <taxon>Bacillati</taxon>
        <taxon>Bacillota</taxon>
        <taxon>Bacilli</taxon>
        <taxon>Bacillales</taxon>
        <taxon>Bacillaceae</taxon>
        <taxon>Bacillus</taxon>
        <taxon>Bacillus cereus group</taxon>
    </lineage>
</organism>
<dbReference type="Proteomes" id="UP000013487">
    <property type="component" value="Unassembled WGS sequence"/>
</dbReference>
<evidence type="ECO:0000313" key="1">
    <source>
        <dbReference type="EMBL" id="ERI01355.1"/>
    </source>
</evidence>
<proteinExistence type="predicted"/>